<accession>A0A1V0SFP0</accession>
<dbReference type="Pfam" id="PF23983">
    <property type="entry name" value="P11_C"/>
    <property type="match status" value="1"/>
</dbReference>
<evidence type="ECO:0000313" key="3">
    <source>
        <dbReference type="EMBL" id="ARF10546.1"/>
    </source>
</evidence>
<reference evidence="3" key="1">
    <citation type="journal article" date="2017" name="Science">
        <title>Giant viruses with an expanded complement of translation system components.</title>
        <authorList>
            <person name="Schulz F."/>
            <person name="Yutin N."/>
            <person name="Ivanova N.N."/>
            <person name="Ortega D.R."/>
            <person name="Lee T.K."/>
            <person name="Vierheilig J."/>
            <person name="Daims H."/>
            <person name="Horn M."/>
            <person name="Wagner M."/>
            <person name="Jensen G.J."/>
            <person name="Kyrpides N.C."/>
            <person name="Koonin E.V."/>
            <person name="Woyke T."/>
        </authorList>
    </citation>
    <scope>NUCLEOTIDE SEQUENCE</scope>
    <source>
        <strain evidence="3">HKV1</strain>
    </source>
</reference>
<feature type="domain" description="Minor capsid protein P11 C-terminal conserved region" evidence="2">
    <location>
        <begin position="158"/>
        <end position="235"/>
    </location>
</feature>
<proteinExistence type="predicted"/>
<sequence length="236" mass="26739">MTTEKVLIVILVILGIAYLFMYMNKKKIIENDGSVTMQGQIVNNYDNMEIVDEDQIEASGERVADGYIKNYGYAIPENGYINSNYATGKRGNQFNNTEIDSFFDQNNNIIASPFTDQNVQVTGLDETQGKFNVFMPTNTSCSSNDNQNCDPNDLYNIDNYLPQQKIPSFFEVDAEPIPVKDRALVNVSRTMGINQILTSKKYSSYDIRGGINNPRYVVSPWNQSTIEPNDDYRPLN</sequence>
<dbReference type="EMBL" id="KY684104">
    <property type="protein sequence ID" value="ARF10546.1"/>
    <property type="molecule type" value="Genomic_DNA"/>
</dbReference>
<keyword evidence="1" id="KW-0472">Membrane</keyword>
<keyword evidence="1" id="KW-0812">Transmembrane</keyword>
<feature type="transmembrane region" description="Helical" evidence="1">
    <location>
        <begin position="6"/>
        <end position="23"/>
    </location>
</feature>
<evidence type="ECO:0000259" key="2">
    <source>
        <dbReference type="Pfam" id="PF23983"/>
    </source>
</evidence>
<protein>
    <recommendedName>
        <fullName evidence="2">Minor capsid protein P11 C-terminal conserved region domain-containing protein</fullName>
    </recommendedName>
</protein>
<keyword evidence="1" id="KW-1133">Transmembrane helix</keyword>
<evidence type="ECO:0000256" key="1">
    <source>
        <dbReference type="SAM" id="Phobius"/>
    </source>
</evidence>
<dbReference type="InterPro" id="IPR055730">
    <property type="entry name" value="P11_C"/>
</dbReference>
<gene>
    <name evidence="3" type="ORF">Hokovirus_2_73</name>
</gene>
<organism evidence="3">
    <name type="scientific">Hokovirus HKV1</name>
    <dbReference type="NCBI Taxonomy" id="1977638"/>
    <lineage>
        <taxon>Viruses</taxon>
        <taxon>Varidnaviria</taxon>
        <taxon>Bamfordvirae</taxon>
        <taxon>Nucleocytoviricota</taxon>
        <taxon>Megaviricetes</taxon>
        <taxon>Imitervirales</taxon>
        <taxon>Mimiviridae</taxon>
        <taxon>Klosneuvirinae</taxon>
        <taxon>Hokovirus</taxon>
    </lineage>
</organism>
<name>A0A1V0SFP0_9VIRU</name>